<dbReference type="PANTHER" id="PTHR30329">
    <property type="entry name" value="STATOR ELEMENT OF FLAGELLAR MOTOR COMPLEX"/>
    <property type="match status" value="1"/>
</dbReference>
<dbReference type="InterPro" id="IPR036737">
    <property type="entry name" value="OmpA-like_sf"/>
</dbReference>
<evidence type="ECO:0000313" key="8">
    <source>
        <dbReference type="Proteomes" id="UP000255508"/>
    </source>
</evidence>
<dbReference type="AlphaFoldDB" id="A0A370DYC3"/>
<proteinExistence type="predicted"/>
<evidence type="ECO:0000313" key="7">
    <source>
        <dbReference type="EMBL" id="RDH91381.1"/>
    </source>
</evidence>
<keyword evidence="2 4" id="KW-0472">Membrane</keyword>
<comment type="subcellular location">
    <subcellularLocation>
        <location evidence="1">Cell outer membrane</location>
    </subcellularLocation>
</comment>
<name>A0A370DYC3_9GAMM</name>
<evidence type="ECO:0000259" key="6">
    <source>
        <dbReference type="PROSITE" id="PS51123"/>
    </source>
</evidence>
<dbReference type="EMBL" id="QFXD01000120">
    <property type="protein sequence ID" value="RDH91381.1"/>
    <property type="molecule type" value="Genomic_DNA"/>
</dbReference>
<evidence type="ECO:0000256" key="3">
    <source>
        <dbReference type="ARBA" id="ARBA00023237"/>
    </source>
</evidence>
<evidence type="ECO:0000256" key="1">
    <source>
        <dbReference type="ARBA" id="ARBA00004442"/>
    </source>
</evidence>
<feature type="domain" description="OmpA-like" evidence="6">
    <location>
        <begin position="129"/>
        <end position="249"/>
    </location>
</feature>
<dbReference type="GO" id="GO:0009279">
    <property type="term" value="C:cell outer membrane"/>
    <property type="evidence" value="ECO:0007669"/>
    <property type="project" value="UniProtKB-SubCell"/>
</dbReference>
<sequence>MEHEVSIASLWLQGCGFFGAYFTKGTDMKHHFLLSFTAAAILGTGALSVSAEESLVDGYAKSGGGVAKNSYGECWRTSYTNSTEKLLECGYEAPKPEPMAAPAPMPEPEPVVVTKEVVATSTAVSLTTTIAEMVDIKAGVLFGFDSAELSDDGKSIINERIQRFSSKNIKTLEVKVVGYTDASGPAAYNLKLSERRARTVADYLEQNTKIPDEEIESVGMGEENPIADNGSREGRKLNRRVEIQLEGTMEK</sequence>
<feature type="region of interest" description="Disordered" evidence="5">
    <location>
        <begin position="212"/>
        <end position="235"/>
    </location>
</feature>
<dbReference type="SUPFAM" id="SSF103088">
    <property type="entry name" value="OmpA-like"/>
    <property type="match status" value="1"/>
</dbReference>
<dbReference type="Proteomes" id="UP000255508">
    <property type="component" value="Unassembled WGS sequence"/>
</dbReference>
<comment type="caution">
    <text evidence="7">The sequence shown here is derived from an EMBL/GenBank/DDBJ whole genome shotgun (WGS) entry which is preliminary data.</text>
</comment>
<dbReference type="InterPro" id="IPR006665">
    <property type="entry name" value="OmpA-like"/>
</dbReference>
<dbReference type="PRINTS" id="PR01023">
    <property type="entry name" value="NAFLGMOTY"/>
</dbReference>
<dbReference type="PRINTS" id="PR01021">
    <property type="entry name" value="OMPADOMAIN"/>
</dbReference>
<dbReference type="PROSITE" id="PS51123">
    <property type="entry name" value="OMPA_2"/>
    <property type="match status" value="1"/>
</dbReference>
<reference evidence="7 8" key="1">
    <citation type="journal article" date="2018" name="ISME J.">
        <title>Endosymbiont genomes yield clues of tubeworm success.</title>
        <authorList>
            <person name="Li Y."/>
            <person name="Liles M.R."/>
            <person name="Halanych K.M."/>
        </authorList>
    </citation>
    <scope>NUCLEOTIDE SEQUENCE [LARGE SCALE GENOMIC DNA]</scope>
    <source>
        <strain evidence="7">A1422</strain>
    </source>
</reference>
<dbReference type="CDD" id="cd07185">
    <property type="entry name" value="OmpA_C-like"/>
    <property type="match status" value="1"/>
</dbReference>
<gene>
    <name evidence="7" type="ORF">DIZ79_06260</name>
</gene>
<dbReference type="PANTHER" id="PTHR30329:SF21">
    <property type="entry name" value="LIPOPROTEIN YIAD-RELATED"/>
    <property type="match status" value="1"/>
</dbReference>
<dbReference type="PROSITE" id="PS01068">
    <property type="entry name" value="OMPA_1"/>
    <property type="match status" value="1"/>
</dbReference>
<evidence type="ECO:0000256" key="4">
    <source>
        <dbReference type="PROSITE-ProRule" id="PRU00473"/>
    </source>
</evidence>
<evidence type="ECO:0000256" key="2">
    <source>
        <dbReference type="ARBA" id="ARBA00023136"/>
    </source>
</evidence>
<dbReference type="InterPro" id="IPR050330">
    <property type="entry name" value="Bact_OuterMem_StrucFunc"/>
</dbReference>
<organism evidence="7 8">
    <name type="scientific">endosymbiont of Lamellibrachia luymesi</name>
    <dbReference type="NCBI Taxonomy" id="2200907"/>
    <lineage>
        <taxon>Bacteria</taxon>
        <taxon>Pseudomonadati</taxon>
        <taxon>Pseudomonadota</taxon>
        <taxon>Gammaproteobacteria</taxon>
        <taxon>sulfur-oxidizing symbionts</taxon>
    </lineage>
</organism>
<dbReference type="InterPro" id="IPR006690">
    <property type="entry name" value="OMPA-like_CS"/>
</dbReference>
<protein>
    <recommendedName>
        <fullName evidence="6">OmpA-like domain-containing protein</fullName>
    </recommendedName>
</protein>
<keyword evidence="3" id="KW-0998">Cell outer membrane</keyword>
<accession>A0A370DYC3</accession>
<evidence type="ECO:0000256" key="5">
    <source>
        <dbReference type="SAM" id="MobiDB-lite"/>
    </source>
</evidence>
<dbReference type="Gene3D" id="3.30.1330.60">
    <property type="entry name" value="OmpA-like domain"/>
    <property type="match status" value="1"/>
</dbReference>
<dbReference type="InterPro" id="IPR006664">
    <property type="entry name" value="OMP_bac"/>
</dbReference>
<dbReference type="Pfam" id="PF00691">
    <property type="entry name" value="OmpA"/>
    <property type="match status" value="1"/>
</dbReference>